<feature type="transmembrane region" description="Helical" evidence="17">
    <location>
        <begin position="80"/>
        <end position="102"/>
    </location>
</feature>
<comment type="catalytic activity">
    <reaction evidence="14">
        <text>taurine(out) = taurine(in)</text>
        <dbReference type="Rhea" id="RHEA:66328"/>
        <dbReference type="ChEBI" id="CHEBI:507393"/>
    </reaction>
</comment>
<evidence type="ECO:0000256" key="4">
    <source>
        <dbReference type="ARBA" id="ARBA00022475"/>
    </source>
</evidence>
<evidence type="ECO:0000256" key="16">
    <source>
        <dbReference type="SAM" id="MobiDB-lite"/>
    </source>
</evidence>
<feature type="transmembrane region" description="Helical" evidence="17">
    <location>
        <begin position="21"/>
        <end position="41"/>
    </location>
</feature>
<dbReference type="OrthoDB" id="676979at2759"/>
<feature type="compositionally biased region" description="Low complexity" evidence="16">
    <location>
        <begin position="184"/>
        <end position="195"/>
    </location>
</feature>
<keyword evidence="9" id="KW-0406">Ion transport</keyword>
<feature type="transmembrane region" description="Helical" evidence="17">
    <location>
        <begin position="336"/>
        <end position="357"/>
    </location>
</feature>
<evidence type="ECO:0000256" key="2">
    <source>
        <dbReference type="ARBA" id="ARBA00010471"/>
    </source>
</evidence>
<evidence type="ECO:0000256" key="11">
    <source>
        <dbReference type="ARBA" id="ARBA00023157"/>
    </source>
</evidence>
<evidence type="ECO:0000256" key="15">
    <source>
        <dbReference type="ARBA" id="ARBA00024167"/>
    </source>
</evidence>
<gene>
    <name evidence="19" type="ORF">AGOR_G00222490</name>
</gene>
<evidence type="ECO:0000256" key="17">
    <source>
        <dbReference type="SAM" id="Phobius"/>
    </source>
</evidence>
<evidence type="ECO:0000256" key="7">
    <source>
        <dbReference type="ARBA" id="ARBA00022737"/>
    </source>
</evidence>
<dbReference type="Pfam" id="PF12534">
    <property type="entry name" value="Pannexin_like"/>
    <property type="match status" value="2"/>
</dbReference>
<evidence type="ECO:0000256" key="1">
    <source>
        <dbReference type="ARBA" id="ARBA00004651"/>
    </source>
</evidence>
<dbReference type="Proteomes" id="UP000829720">
    <property type="component" value="Unassembled WGS sequence"/>
</dbReference>
<keyword evidence="11" id="KW-1015">Disulfide bond</keyword>
<evidence type="ECO:0000313" key="19">
    <source>
        <dbReference type="EMBL" id="KAI1884059.1"/>
    </source>
</evidence>
<evidence type="ECO:0000256" key="13">
    <source>
        <dbReference type="ARBA" id="ARBA00024145"/>
    </source>
</evidence>
<proteinExistence type="inferred from homology"/>
<dbReference type="SMART" id="SM00364">
    <property type="entry name" value="LRR_BAC"/>
    <property type="match status" value="6"/>
</dbReference>
<comment type="caution">
    <text evidence="19">The sequence shown here is derived from an EMBL/GenBank/DDBJ whole genome shotgun (WGS) entry which is preliminary data.</text>
</comment>
<dbReference type="AlphaFoldDB" id="A0A8T3CG61"/>
<dbReference type="InterPro" id="IPR050216">
    <property type="entry name" value="LRR_domain-containing"/>
</dbReference>
<organism evidence="19 20">
    <name type="scientific">Albula goreensis</name>
    <dbReference type="NCBI Taxonomy" id="1534307"/>
    <lineage>
        <taxon>Eukaryota</taxon>
        <taxon>Metazoa</taxon>
        <taxon>Chordata</taxon>
        <taxon>Craniata</taxon>
        <taxon>Vertebrata</taxon>
        <taxon>Euteleostomi</taxon>
        <taxon>Actinopterygii</taxon>
        <taxon>Neopterygii</taxon>
        <taxon>Teleostei</taxon>
        <taxon>Albuliformes</taxon>
        <taxon>Albulidae</taxon>
        <taxon>Albula</taxon>
    </lineage>
</organism>
<name>A0A8T3CG61_9TELE</name>
<keyword evidence="5" id="KW-0433">Leucine-rich repeat</keyword>
<keyword evidence="12" id="KW-0407">Ion channel</keyword>
<sequence length="835" mass="90319">MFSLSELASLPDGGCYKLLKPWWEVFMEYLVVLMLMVSVWLGPSCYPGMGWGRRTHLDYQQYVYIAQVCYHEALPWYSRFFPYVALLQSLALLAGGSFWFHFPRTSSRIEHFLAILGKCCESPWTSRALSLTAQAEANGAGGGGASEVGGAKLLPPSPLLSRSPSIAGQSSLDSGTDSPLLVRSDSASTTATPTAIMPPSPCPSALSRCSSLSSVSFSAPSLPLPSSPPPVDGPPVPDGGSRTASLDRSDGEQARALFERVRRFRAHCESSDIIYKVYLTQTVFKVLQFVLIMSYTAPLLGSMSFSHRCEPQAHALTGYSAFQCTHSLASVLRKLLLAYLGLVGLFGVLGIYTLSWVCHRSLRQYSFSRLRESGSSMQDVPDLCNDLAFLLHMADQYDPLLAQRLSVFLSPLVALPRLPRALFSLAQLEVLKLELISEAKLTAAVSGMTSLRELHLYHCPAAVEPGALPVLRERLEALHLTFTQASEIPTWVYTLRGLQELHLTGRLSAEGGGGTSSGGRGWALASLRQLRHLRTLVLQGALLQRVPSELGEVSGSLLRLEVHNEGARLLVLTGLRRVSGLAELQLQGCQLECLPSALLSLAGLRSLDLCHNALRTLEGLLGLQHLRRLSTLRLAHNRVLALPASVGMLRALELLDLGHNQLQSLPPALFTLHRLRRLLVAGNLLEDLPAEVAALTLLSELDLSGNKLEQLPPLLPAGLRTLNVAHNSLGLLPASLGSLGELSHLDVRGNSLETLPAELGSCTGLRGGGLLVEDWLLLSLPPHVRQTLLQPDYVPPDAPAGAPGDTHSHSSLDSDGFPAFSATQWSFLSALESRI</sequence>
<dbReference type="Gene3D" id="3.80.10.10">
    <property type="entry name" value="Ribonuclease Inhibitor"/>
    <property type="match status" value="3"/>
</dbReference>
<keyword evidence="3" id="KW-0813">Transport</keyword>
<dbReference type="GO" id="GO:0005737">
    <property type="term" value="C:cytoplasm"/>
    <property type="evidence" value="ECO:0007669"/>
    <property type="project" value="TreeGrafter"/>
</dbReference>
<dbReference type="InterPro" id="IPR001611">
    <property type="entry name" value="Leu-rich_rpt"/>
</dbReference>
<evidence type="ECO:0000256" key="5">
    <source>
        <dbReference type="ARBA" id="ARBA00022614"/>
    </source>
</evidence>
<dbReference type="PANTHER" id="PTHR48051">
    <property type="match status" value="1"/>
</dbReference>
<comment type="catalytic activity">
    <reaction evidence="15">
        <text>chloride(in) = chloride(out)</text>
        <dbReference type="Rhea" id="RHEA:29823"/>
        <dbReference type="ChEBI" id="CHEBI:17996"/>
    </reaction>
</comment>
<keyword evidence="6 17" id="KW-0812">Transmembrane</keyword>
<feature type="region of interest" description="Disordered" evidence="16">
    <location>
        <begin position="791"/>
        <end position="813"/>
    </location>
</feature>
<evidence type="ECO:0000256" key="14">
    <source>
        <dbReference type="ARBA" id="ARBA00024158"/>
    </source>
</evidence>
<dbReference type="Pfam" id="PF00560">
    <property type="entry name" value="LRR_1"/>
    <property type="match status" value="2"/>
</dbReference>
<dbReference type="InterPro" id="IPR003591">
    <property type="entry name" value="Leu-rich_rpt_typical-subtyp"/>
</dbReference>
<dbReference type="Pfam" id="PF13855">
    <property type="entry name" value="LRR_8"/>
    <property type="match status" value="1"/>
</dbReference>
<evidence type="ECO:0000256" key="10">
    <source>
        <dbReference type="ARBA" id="ARBA00023136"/>
    </source>
</evidence>
<dbReference type="InterPro" id="IPR032675">
    <property type="entry name" value="LRR_dom_sf"/>
</dbReference>
<evidence type="ECO:0000259" key="18">
    <source>
        <dbReference type="Pfam" id="PF12534"/>
    </source>
</evidence>
<comment type="subcellular location">
    <subcellularLocation>
        <location evidence="1">Cell membrane</location>
        <topology evidence="1">Multi-pass membrane protein</topology>
    </subcellularLocation>
</comment>
<evidence type="ECO:0000256" key="12">
    <source>
        <dbReference type="ARBA" id="ARBA00023303"/>
    </source>
</evidence>
<feature type="region of interest" description="Disordered" evidence="16">
    <location>
        <begin position="164"/>
        <end position="202"/>
    </location>
</feature>
<dbReference type="InterPro" id="IPR021040">
    <property type="entry name" value="LRRC8_Pannexin-like"/>
</dbReference>
<dbReference type="PROSITE" id="PS51450">
    <property type="entry name" value="LRR"/>
    <property type="match status" value="3"/>
</dbReference>
<evidence type="ECO:0000256" key="6">
    <source>
        <dbReference type="ARBA" id="ARBA00022692"/>
    </source>
</evidence>
<comment type="catalytic activity">
    <reaction evidence="13">
        <text>iodide(out) = iodide(in)</text>
        <dbReference type="Rhea" id="RHEA:66324"/>
        <dbReference type="ChEBI" id="CHEBI:16382"/>
    </reaction>
</comment>
<comment type="similarity">
    <text evidence="2">Belongs to the LRRC8 family.</text>
</comment>
<evidence type="ECO:0000256" key="9">
    <source>
        <dbReference type="ARBA" id="ARBA00023065"/>
    </source>
</evidence>
<dbReference type="GO" id="GO:0034220">
    <property type="term" value="P:monoatomic ion transmembrane transport"/>
    <property type="evidence" value="ECO:0007669"/>
    <property type="project" value="UniProtKB-KW"/>
</dbReference>
<feature type="compositionally biased region" description="Polar residues" evidence="16">
    <location>
        <begin position="166"/>
        <end position="177"/>
    </location>
</feature>
<dbReference type="SUPFAM" id="SSF52058">
    <property type="entry name" value="L domain-like"/>
    <property type="match status" value="1"/>
</dbReference>
<keyword evidence="20" id="KW-1185">Reference proteome</keyword>
<keyword evidence="7" id="KW-0677">Repeat</keyword>
<keyword evidence="10 17" id="KW-0472">Membrane</keyword>
<evidence type="ECO:0000256" key="8">
    <source>
        <dbReference type="ARBA" id="ARBA00022989"/>
    </source>
</evidence>
<dbReference type="GO" id="GO:0005886">
    <property type="term" value="C:plasma membrane"/>
    <property type="evidence" value="ECO:0007669"/>
    <property type="project" value="UniProtKB-SubCell"/>
</dbReference>
<protein>
    <recommendedName>
        <fullName evidence="18">LRRC8 pannexin-like TM region domain-containing protein</fullName>
    </recommendedName>
</protein>
<evidence type="ECO:0000313" key="20">
    <source>
        <dbReference type="Proteomes" id="UP000829720"/>
    </source>
</evidence>
<feature type="domain" description="LRRC8 pannexin-like TM region" evidence="18">
    <location>
        <begin position="1"/>
        <end position="40"/>
    </location>
</feature>
<keyword evidence="4" id="KW-1003">Cell membrane</keyword>
<accession>A0A8T3CG61</accession>
<dbReference type="PANTHER" id="PTHR48051:SF1">
    <property type="entry name" value="RAS SUPPRESSOR PROTEIN 1"/>
    <property type="match status" value="1"/>
</dbReference>
<feature type="region of interest" description="Disordered" evidence="16">
    <location>
        <begin position="220"/>
        <end position="251"/>
    </location>
</feature>
<dbReference type="EMBL" id="JAERUA010000022">
    <property type="protein sequence ID" value="KAI1884059.1"/>
    <property type="molecule type" value="Genomic_DNA"/>
</dbReference>
<dbReference type="SMART" id="SM00369">
    <property type="entry name" value="LRR_TYP"/>
    <property type="match status" value="7"/>
</dbReference>
<feature type="compositionally biased region" description="Pro residues" evidence="16">
    <location>
        <begin position="222"/>
        <end position="237"/>
    </location>
</feature>
<keyword evidence="8 17" id="KW-1133">Transmembrane helix</keyword>
<evidence type="ECO:0000256" key="3">
    <source>
        <dbReference type="ARBA" id="ARBA00022448"/>
    </source>
</evidence>
<feature type="domain" description="LRRC8 pannexin-like TM region" evidence="18">
    <location>
        <begin position="52"/>
        <end position="354"/>
    </location>
</feature>
<reference evidence="19" key="1">
    <citation type="submission" date="2021-01" db="EMBL/GenBank/DDBJ databases">
        <authorList>
            <person name="Zahm M."/>
            <person name="Roques C."/>
            <person name="Cabau C."/>
            <person name="Klopp C."/>
            <person name="Donnadieu C."/>
            <person name="Jouanno E."/>
            <person name="Lampietro C."/>
            <person name="Louis A."/>
            <person name="Herpin A."/>
            <person name="Echchiki A."/>
            <person name="Berthelot C."/>
            <person name="Parey E."/>
            <person name="Roest-Crollius H."/>
            <person name="Braasch I."/>
            <person name="Postlethwait J."/>
            <person name="Bobe J."/>
            <person name="Montfort J."/>
            <person name="Bouchez O."/>
            <person name="Begum T."/>
            <person name="Mejri S."/>
            <person name="Adams A."/>
            <person name="Chen W.-J."/>
            <person name="Guiguen Y."/>
        </authorList>
    </citation>
    <scope>NUCLEOTIDE SEQUENCE</scope>
    <source>
        <tissue evidence="19">Blood</tissue>
    </source>
</reference>